<dbReference type="Proteomes" id="UP000184498">
    <property type="component" value="Unassembled WGS sequence"/>
</dbReference>
<name>A0A1M6PE92_9FLAO</name>
<evidence type="ECO:0000313" key="1">
    <source>
        <dbReference type="EMBL" id="SHK06210.1"/>
    </source>
</evidence>
<sequence>MEKEFLRGLELCIINSKNFFDDAKILDDNKRIRAYTFYQLCIEECGRFYLIYNCLDEYYAGKIKAKDLNFGRLKKSFESHTSKTHLNIQNLIINSLVFIEMSNFENKNEIEHLLLNNYNELINLKEELNSLKNDSLYVSFKNNKFILPDDKISLYKFQIIKNIARVSLKALLILKEFYESKGGFKNMKLKYVPD</sequence>
<dbReference type="AlphaFoldDB" id="A0A1M6PE92"/>
<dbReference type="NCBIfam" id="TIGR04498">
    <property type="entry name" value="AbiV_defense"/>
    <property type="match status" value="1"/>
</dbReference>
<reference evidence="2" key="1">
    <citation type="submission" date="2016-11" db="EMBL/GenBank/DDBJ databases">
        <authorList>
            <person name="Varghese N."/>
            <person name="Submissions S."/>
        </authorList>
    </citation>
    <scope>NUCLEOTIDE SEQUENCE [LARGE SCALE GENOMIC DNA]</scope>
    <source>
        <strain evidence="2">DSM 18016</strain>
    </source>
</reference>
<dbReference type="STRING" id="216903.SAMN05444371_1037"/>
<dbReference type="EMBL" id="FRAM01000001">
    <property type="protein sequence ID" value="SHK06210.1"/>
    <property type="molecule type" value="Genomic_DNA"/>
</dbReference>
<protein>
    <submittedName>
        <fullName evidence="1">Abortive infection protein, AbiV family</fullName>
    </submittedName>
</protein>
<accession>A0A1M6PE92</accession>
<gene>
    <name evidence="1" type="ORF">SAMN05444371_1037</name>
</gene>
<evidence type="ECO:0000313" key="2">
    <source>
        <dbReference type="Proteomes" id="UP000184498"/>
    </source>
</evidence>
<dbReference type="RefSeq" id="WP_175546172.1">
    <property type="nucleotide sequence ID" value="NZ_FRAM01000001.1"/>
</dbReference>
<proteinExistence type="predicted"/>
<dbReference type="Pfam" id="PF18728">
    <property type="entry name" value="HEPN_AbiV"/>
    <property type="match status" value="1"/>
</dbReference>
<keyword evidence="2" id="KW-1185">Reference proteome</keyword>
<dbReference type="InterPro" id="IPR030987">
    <property type="entry name" value="AbiV"/>
</dbReference>
<organism evidence="1 2">
    <name type="scientific">Epilithonimonas mollis</name>
    <dbReference type="NCBI Taxonomy" id="216903"/>
    <lineage>
        <taxon>Bacteria</taxon>
        <taxon>Pseudomonadati</taxon>
        <taxon>Bacteroidota</taxon>
        <taxon>Flavobacteriia</taxon>
        <taxon>Flavobacteriales</taxon>
        <taxon>Weeksellaceae</taxon>
        <taxon>Chryseobacterium group</taxon>
        <taxon>Epilithonimonas</taxon>
    </lineage>
</organism>